<evidence type="ECO:0000256" key="1">
    <source>
        <dbReference type="ARBA" id="ARBA00010518"/>
    </source>
</evidence>
<dbReference type="Gene3D" id="3.40.50.40">
    <property type="match status" value="1"/>
</dbReference>
<dbReference type="InterPro" id="IPR020827">
    <property type="entry name" value="Asparaginase/glutaminase_AS1"/>
</dbReference>
<dbReference type="PIRSF" id="PIRSF001220">
    <property type="entry name" value="L-ASNase_gatD"/>
    <property type="match status" value="1"/>
</dbReference>
<comment type="similarity">
    <text evidence="1">Belongs to the asparaginase 1 family.</text>
</comment>
<dbReference type="InterPro" id="IPR040919">
    <property type="entry name" value="Asparaginase_C"/>
</dbReference>
<dbReference type="SUPFAM" id="SSF53774">
    <property type="entry name" value="Glutaminase/Asparaginase"/>
    <property type="match status" value="1"/>
</dbReference>
<dbReference type="PANTHER" id="PTHR11707:SF28">
    <property type="entry name" value="60 KDA LYSOPHOSPHOLIPASE"/>
    <property type="match status" value="1"/>
</dbReference>
<comment type="caution">
    <text evidence="6">The sequence shown here is derived from an EMBL/GenBank/DDBJ whole genome shotgun (WGS) entry which is preliminary data.</text>
</comment>
<dbReference type="InterPro" id="IPR027473">
    <property type="entry name" value="L-asparaginase_C"/>
</dbReference>
<dbReference type="InterPro" id="IPR036152">
    <property type="entry name" value="Asp/glu_Ase-like_sf"/>
</dbReference>
<dbReference type="PRINTS" id="PR00139">
    <property type="entry name" value="ASNGLNASE"/>
</dbReference>
<dbReference type="InterPro" id="IPR027474">
    <property type="entry name" value="L-asparaginase_N"/>
</dbReference>
<evidence type="ECO:0000259" key="4">
    <source>
        <dbReference type="Pfam" id="PF00710"/>
    </source>
</evidence>
<evidence type="ECO:0000256" key="2">
    <source>
        <dbReference type="PROSITE-ProRule" id="PRU10099"/>
    </source>
</evidence>
<dbReference type="InterPro" id="IPR027475">
    <property type="entry name" value="Asparaginase/glutaminase_AS2"/>
</dbReference>
<dbReference type="PROSITE" id="PS00144">
    <property type="entry name" value="ASN_GLN_ASE_1"/>
    <property type="match status" value="1"/>
</dbReference>
<dbReference type="PANTHER" id="PTHR11707">
    <property type="entry name" value="L-ASPARAGINASE"/>
    <property type="match status" value="1"/>
</dbReference>
<dbReference type="PIRSF" id="PIRSF500176">
    <property type="entry name" value="L_ASNase"/>
    <property type="match status" value="1"/>
</dbReference>
<reference evidence="7" key="1">
    <citation type="journal article" date="2019" name="Int. J. Syst. Evol. Microbiol.">
        <title>The Global Catalogue of Microorganisms (GCM) 10K type strain sequencing project: providing services to taxonomists for standard genome sequencing and annotation.</title>
        <authorList>
            <consortium name="The Broad Institute Genomics Platform"/>
            <consortium name="The Broad Institute Genome Sequencing Center for Infectious Disease"/>
            <person name="Wu L."/>
            <person name="Ma J."/>
        </authorList>
    </citation>
    <scope>NUCLEOTIDE SEQUENCE [LARGE SCALE GENOMIC DNA]</scope>
    <source>
        <strain evidence="7">JCM 16914</strain>
    </source>
</reference>
<dbReference type="Gene3D" id="3.40.50.1170">
    <property type="entry name" value="L-asparaginase, N-terminal domain"/>
    <property type="match status" value="1"/>
</dbReference>
<name>A0ABP7L2N1_9GAMM</name>
<dbReference type="InterPro" id="IPR006034">
    <property type="entry name" value="Asparaginase/glutaminase-like"/>
</dbReference>
<dbReference type="Proteomes" id="UP001500133">
    <property type="component" value="Unassembled WGS sequence"/>
</dbReference>
<dbReference type="SMART" id="SM00870">
    <property type="entry name" value="Asparaginase"/>
    <property type="match status" value="1"/>
</dbReference>
<feature type="active site" evidence="3">
    <location>
        <position position="101"/>
    </location>
</feature>
<dbReference type="InterPro" id="IPR041725">
    <property type="entry name" value="L-asparaginase_I"/>
</dbReference>
<dbReference type="Pfam" id="PF00710">
    <property type="entry name" value="Asparaginase"/>
    <property type="match status" value="1"/>
</dbReference>
<evidence type="ECO:0000313" key="6">
    <source>
        <dbReference type="EMBL" id="GAA3893926.1"/>
    </source>
</evidence>
<dbReference type="PROSITE" id="PS51732">
    <property type="entry name" value="ASN_GLN_ASE_3"/>
    <property type="match status" value="1"/>
</dbReference>
<organism evidence="6 7">
    <name type="scientific">Halomonas cibimaris</name>
    <dbReference type="NCBI Taxonomy" id="657012"/>
    <lineage>
        <taxon>Bacteria</taxon>
        <taxon>Pseudomonadati</taxon>
        <taxon>Pseudomonadota</taxon>
        <taxon>Gammaproteobacteria</taxon>
        <taxon>Oceanospirillales</taxon>
        <taxon>Halomonadaceae</taxon>
        <taxon>Halomonas</taxon>
    </lineage>
</organism>
<feature type="domain" description="Asparaginase/glutaminase C-terminal" evidence="5">
    <location>
        <begin position="237"/>
        <end position="352"/>
    </location>
</feature>
<proteinExistence type="inferred from homology"/>
<accession>A0ABP7L2N1</accession>
<dbReference type="InterPro" id="IPR037152">
    <property type="entry name" value="L-asparaginase_N_sf"/>
</dbReference>
<keyword evidence="7" id="KW-1185">Reference proteome</keyword>
<dbReference type="Pfam" id="PF17763">
    <property type="entry name" value="Asparaginase_C"/>
    <property type="match status" value="1"/>
</dbReference>
<dbReference type="CDD" id="cd08963">
    <property type="entry name" value="L-asparaginase_I"/>
    <property type="match status" value="1"/>
</dbReference>
<dbReference type="RefSeq" id="WP_344701257.1">
    <property type="nucleotide sequence ID" value="NZ_BAAAZT010000009.1"/>
</dbReference>
<feature type="domain" description="L-asparaginase N-terminal" evidence="4">
    <location>
        <begin position="13"/>
        <end position="196"/>
    </location>
</feature>
<gene>
    <name evidence="6" type="ORF">GCM10022228_01240</name>
</gene>
<dbReference type="EMBL" id="BAAAZT010000009">
    <property type="protein sequence ID" value="GAA3893926.1"/>
    <property type="molecule type" value="Genomic_DNA"/>
</dbReference>
<dbReference type="PROSITE" id="PS00917">
    <property type="entry name" value="ASN_GLN_ASE_2"/>
    <property type="match status" value="1"/>
</dbReference>
<evidence type="ECO:0000313" key="7">
    <source>
        <dbReference type="Proteomes" id="UP001500133"/>
    </source>
</evidence>
<protein>
    <submittedName>
        <fullName evidence="6">Asparaginase</fullName>
    </submittedName>
</protein>
<evidence type="ECO:0000256" key="3">
    <source>
        <dbReference type="PROSITE-ProRule" id="PRU10100"/>
    </source>
</evidence>
<feature type="active site" evidence="2">
    <location>
        <position position="21"/>
    </location>
</feature>
<evidence type="ECO:0000259" key="5">
    <source>
        <dbReference type="Pfam" id="PF17763"/>
    </source>
</evidence>
<sequence>MHARSAGDTTLPIRVIYTGGTVGMLPGSDGLAPGGHFAARLQRALATLPAEKHRALPGWEVHSYSRLIDSSAVTPLDWQVLADDIRAHQAAYAGVVVVHGTDTLSWTAASLAFQLRRPGFPVIVTGAMQPLETPGSDALDNLYGALRFAAKPALDGVAVYFAGRLLHGARATKQHASAADAFASPNAPALGEYRDTPRLFSHALPPATAAADTAYNATPADYQRVNQDYQRVNQGEVVRIALWPGMAAWQLSAWLEDSRVKGALLELWGAGNIADDPALLEVIRRSSARGTLMAAVSQCPQGSVAMGAYAAGSGLYRADVLSGGDMTPEAAYGKLVHLLALGLGDDARRRAFLTPCIGERRDGKPSAH</sequence>
<dbReference type="SFLD" id="SFLDS00057">
    <property type="entry name" value="Glutaminase/Asparaginase"/>
    <property type="match status" value="1"/>
</dbReference>